<keyword evidence="3" id="KW-1185">Reference proteome</keyword>
<evidence type="ECO:0000313" key="2">
    <source>
        <dbReference type="EMBL" id="KAH8039014.1"/>
    </source>
</evidence>
<dbReference type="GO" id="GO:0005886">
    <property type="term" value="C:plasma membrane"/>
    <property type="evidence" value="ECO:0007669"/>
    <property type="project" value="TreeGrafter"/>
</dbReference>
<dbReference type="Proteomes" id="UP000821866">
    <property type="component" value="Chromosome 1"/>
</dbReference>
<dbReference type="PANTHER" id="PTHR11733">
    <property type="entry name" value="ZINC METALLOPROTEASE FAMILY M13 NEPRILYSIN-RELATED"/>
    <property type="match status" value="1"/>
</dbReference>
<evidence type="ECO:0000313" key="3">
    <source>
        <dbReference type="Proteomes" id="UP000821866"/>
    </source>
</evidence>
<dbReference type="Pfam" id="PF01431">
    <property type="entry name" value="Peptidase_M13"/>
    <property type="match status" value="1"/>
</dbReference>
<feature type="domain" description="Peptidase M13 C-terminal" evidence="1">
    <location>
        <begin position="22"/>
        <end position="116"/>
    </location>
</feature>
<proteinExistence type="predicted"/>
<dbReference type="PROSITE" id="PS51885">
    <property type="entry name" value="NEPRILYSIN"/>
    <property type="match status" value="1"/>
</dbReference>
<dbReference type="InterPro" id="IPR000718">
    <property type="entry name" value="Peptidase_M13"/>
</dbReference>
<evidence type="ECO:0000259" key="1">
    <source>
        <dbReference type="Pfam" id="PF01431"/>
    </source>
</evidence>
<dbReference type="VEuPathDB" id="VectorBase:LOC119172895"/>
<name>A0A9J6EX66_RHIMP</name>
<dbReference type="GO" id="GO:0004222">
    <property type="term" value="F:metalloendopeptidase activity"/>
    <property type="evidence" value="ECO:0007669"/>
    <property type="project" value="InterPro"/>
</dbReference>
<reference evidence="2" key="2">
    <citation type="submission" date="2021-09" db="EMBL/GenBank/DDBJ databases">
        <authorList>
            <person name="Jia N."/>
            <person name="Wang J."/>
            <person name="Shi W."/>
            <person name="Du L."/>
            <person name="Sun Y."/>
            <person name="Zhan W."/>
            <person name="Jiang J."/>
            <person name="Wang Q."/>
            <person name="Zhang B."/>
            <person name="Ji P."/>
            <person name="Sakyi L.B."/>
            <person name="Cui X."/>
            <person name="Yuan T."/>
            <person name="Jiang B."/>
            <person name="Yang W."/>
            <person name="Lam T.T.-Y."/>
            <person name="Chang Q."/>
            <person name="Ding S."/>
            <person name="Wang X."/>
            <person name="Zhu J."/>
            <person name="Ruan X."/>
            <person name="Zhao L."/>
            <person name="Wei J."/>
            <person name="Que T."/>
            <person name="Du C."/>
            <person name="Cheng J."/>
            <person name="Dai P."/>
            <person name="Han X."/>
            <person name="Huang E."/>
            <person name="Gao Y."/>
            <person name="Liu J."/>
            <person name="Shao H."/>
            <person name="Ye R."/>
            <person name="Li L."/>
            <person name="Wei W."/>
            <person name="Wang X."/>
            <person name="Wang C."/>
            <person name="Huo Q."/>
            <person name="Li W."/>
            <person name="Guo W."/>
            <person name="Chen H."/>
            <person name="Chen S."/>
            <person name="Zhou L."/>
            <person name="Zhou L."/>
            <person name="Ni X."/>
            <person name="Tian J."/>
            <person name="Zhou Y."/>
            <person name="Sheng Y."/>
            <person name="Liu T."/>
            <person name="Pan Y."/>
            <person name="Xia L."/>
            <person name="Li J."/>
            <person name="Zhao F."/>
            <person name="Cao W."/>
        </authorList>
    </citation>
    <scope>NUCLEOTIDE SEQUENCE</scope>
    <source>
        <strain evidence="2">Rmic-2018</strain>
        <tissue evidence="2">Larvae</tissue>
    </source>
</reference>
<organism evidence="2 3">
    <name type="scientific">Rhipicephalus microplus</name>
    <name type="common">Cattle tick</name>
    <name type="synonym">Boophilus microplus</name>
    <dbReference type="NCBI Taxonomy" id="6941"/>
    <lineage>
        <taxon>Eukaryota</taxon>
        <taxon>Metazoa</taxon>
        <taxon>Ecdysozoa</taxon>
        <taxon>Arthropoda</taxon>
        <taxon>Chelicerata</taxon>
        <taxon>Arachnida</taxon>
        <taxon>Acari</taxon>
        <taxon>Parasitiformes</taxon>
        <taxon>Ixodida</taxon>
        <taxon>Ixodoidea</taxon>
        <taxon>Ixodidae</taxon>
        <taxon>Rhipicephalinae</taxon>
        <taxon>Rhipicephalus</taxon>
        <taxon>Boophilus</taxon>
    </lineage>
</organism>
<dbReference type="InterPro" id="IPR018497">
    <property type="entry name" value="Peptidase_M13_C"/>
</dbReference>
<dbReference type="EMBL" id="JABSTU010000001">
    <property type="protein sequence ID" value="KAH8039014.1"/>
    <property type="molecule type" value="Genomic_DNA"/>
</dbReference>
<dbReference type="AlphaFoldDB" id="A0A9J6EX66"/>
<gene>
    <name evidence="2" type="ORF">HPB51_004939</name>
</gene>
<dbReference type="PANTHER" id="PTHR11733:SF241">
    <property type="entry name" value="GH26575P-RELATED"/>
    <property type="match status" value="1"/>
</dbReference>
<dbReference type="InterPro" id="IPR024079">
    <property type="entry name" value="MetalloPept_cat_dom_sf"/>
</dbReference>
<dbReference type="Gene3D" id="3.40.390.10">
    <property type="entry name" value="Collagenase (Catalytic Domain)"/>
    <property type="match status" value="1"/>
</dbReference>
<accession>A0A9J6EX66</accession>
<comment type="caution">
    <text evidence="2">The sequence shown here is derived from an EMBL/GenBank/DDBJ whole genome shotgun (WGS) entry which is preliminary data.</text>
</comment>
<protein>
    <recommendedName>
        <fullName evidence="1">Peptidase M13 C-terminal domain-containing protein</fullName>
    </recommendedName>
</protein>
<sequence>MTPIFQLLLTGQEGTLNDELDSENLADLVGTKVAYDAFASLAGGYRDQKLAGLDMSAQQLFFVNHCVKWCSEDDYVASRYAPQRSRCIVPLINMPEFSSAFSCAEGTPMNPQDKCTFW</sequence>
<dbReference type="GO" id="GO:0016485">
    <property type="term" value="P:protein processing"/>
    <property type="evidence" value="ECO:0007669"/>
    <property type="project" value="TreeGrafter"/>
</dbReference>
<dbReference type="SUPFAM" id="SSF55486">
    <property type="entry name" value="Metalloproteases ('zincins'), catalytic domain"/>
    <property type="match status" value="1"/>
</dbReference>
<reference evidence="2" key="1">
    <citation type="journal article" date="2020" name="Cell">
        <title>Large-Scale Comparative Analyses of Tick Genomes Elucidate Their Genetic Diversity and Vector Capacities.</title>
        <authorList>
            <consortium name="Tick Genome and Microbiome Consortium (TIGMIC)"/>
            <person name="Jia N."/>
            <person name="Wang J."/>
            <person name="Shi W."/>
            <person name="Du L."/>
            <person name="Sun Y."/>
            <person name="Zhan W."/>
            <person name="Jiang J.F."/>
            <person name="Wang Q."/>
            <person name="Zhang B."/>
            <person name="Ji P."/>
            <person name="Bell-Sakyi L."/>
            <person name="Cui X.M."/>
            <person name="Yuan T.T."/>
            <person name="Jiang B.G."/>
            <person name="Yang W.F."/>
            <person name="Lam T.T."/>
            <person name="Chang Q.C."/>
            <person name="Ding S.J."/>
            <person name="Wang X.J."/>
            <person name="Zhu J.G."/>
            <person name="Ruan X.D."/>
            <person name="Zhao L."/>
            <person name="Wei J.T."/>
            <person name="Ye R.Z."/>
            <person name="Que T.C."/>
            <person name="Du C.H."/>
            <person name="Zhou Y.H."/>
            <person name="Cheng J.X."/>
            <person name="Dai P.F."/>
            <person name="Guo W.B."/>
            <person name="Han X.H."/>
            <person name="Huang E.J."/>
            <person name="Li L.F."/>
            <person name="Wei W."/>
            <person name="Gao Y.C."/>
            <person name="Liu J.Z."/>
            <person name="Shao H.Z."/>
            <person name="Wang X."/>
            <person name="Wang C.C."/>
            <person name="Yang T.C."/>
            <person name="Huo Q.B."/>
            <person name="Li W."/>
            <person name="Chen H.Y."/>
            <person name="Chen S.E."/>
            <person name="Zhou L.G."/>
            <person name="Ni X.B."/>
            <person name="Tian J.H."/>
            <person name="Sheng Y."/>
            <person name="Liu T."/>
            <person name="Pan Y.S."/>
            <person name="Xia L.Y."/>
            <person name="Li J."/>
            <person name="Zhao F."/>
            <person name="Cao W.C."/>
        </authorList>
    </citation>
    <scope>NUCLEOTIDE SEQUENCE</scope>
    <source>
        <strain evidence="2">Rmic-2018</strain>
    </source>
</reference>